<dbReference type="GO" id="GO:0005634">
    <property type="term" value="C:nucleus"/>
    <property type="evidence" value="ECO:0007669"/>
    <property type="project" value="TreeGrafter"/>
</dbReference>
<reference evidence="2 3" key="1">
    <citation type="submission" date="2017-07" db="EMBL/GenBank/DDBJ databases">
        <title>Genome sequence of the Sordaria macrospora wild type strain R19027.</title>
        <authorList>
            <person name="Nowrousian M."/>
            <person name="Teichert I."/>
            <person name="Kueck U."/>
        </authorList>
    </citation>
    <scope>NUCLEOTIDE SEQUENCE [LARGE SCALE GENOMIC DNA]</scope>
    <source>
        <strain evidence="2 3">R19027</strain>
        <tissue evidence="2">Mycelium</tissue>
    </source>
</reference>
<evidence type="ECO:0000256" key="1">
    <source>
        <dbReference type="SAM" id="MobiDB-lite"/>
    </source>
</evidence>
<comment type="caution">
    <text evidence="2">The sequence shown here is derived from an EMBL/GenBank/DDBJ whole genome shotgun (WGS) entry which is preliminary data.</text>
</comment>
<feature type="compositionally biased region" description="Low complexity" evidence="1">
    <location>
        <begin position="352"/>
        <end position="364"/>
    </location>
</feature>
<dbReference type="Proteomes" id="UP000433876">
    <property type="component" value="Unassembled WGS sequence"/>
</dbReference>
<feature type="compositionally biased region" description="Low complexity" evidence="1">
    <location>
        <begin position="328"/>
        <end position="337"/>
    </location>
</feature>
<dbReference type="GO" id="GO:0006355">
    <property type="term" value="P:regulation of DNA-templated transcription"/>
    <property type="evidence" value="ECO:0007669"/>
    <property type="project" value="InterPro"/>
</dbReference>
<feature type="compositionally biased region" description="Pro residues" evidence="1">
    <location>
        <begin position="73"/>
        <end position="85"/>
    </location>
</feature>
<evidence type="ECO:0000313" key="2">
    <source>
        <dbReference type="EMBL" id="KAA8636884.1"/>
    </source>
</evidence>
<dbReference type="PANTHER" id="PTHR13464">
    <property type="entry name" value="TRANSCRIPTIONAL REGULATOR PROTEIN HCNGP"/>
    <property type="match status" value="1"/>
</dbReference>
<gene>
    <name evidence="2" type="ORF">SMACR_00312</name>
</gene>
<dbReference type="InterPro" id="IPR012479">
    <property type="entry name" value="SAP30BP"/>
</dbReference>
<protein>
    <submittedName>
        <fullName evidence="2">Uncharacterized protein</fullName>
    </submittedName>
</protein>
<organism evidence="2 3">
    <name type="scientific">Sordaria macrospora</name>
    <dbReference type="NCBI Taxonomy" id="5147"/>
    <lineage>
        <taxon>Eukaryota</taxon>
        <taxon>Fungi</taxon>
        <taxon>Dikarya</taxon>
        <taxon>Ascomycota</taxon>
        <taxon>Pezizomycotina</taxon>
        <taxon>Sordariomycetes</taxon>
        <taxon>Sordariomycetidae</taxon>
        <taxon>Sordariales</taxon>
        <taxon>Sordariaceae</taxon>
        <taxon>Sordaria</taxon>
    </lineage>
</organism>
<dbReference type="OMA" id="TLSKEVW"/>
<dbReference type="VEuPathDB" id="FungiDB:SMAC_00312"/>
<feature type="compositionally biased region" description="Polar residues" evidence="1">
    <location>
        <begin position="32"/>
        <end position="56"/>
    </location>
</feature>
<dbReference type="EMBL" id="NMPR01000001">
    <property type="protein sequence ID" value="KAA8636884.1"/>
    <property type="molecule type" value="Genomic_DNA"/>
</dbReference>
<proteinExistence type="predicted"/>
<feature type="compositionally biased region" description="Basic and acidic residues" evidence="1">
    <location>
        <begin position="310"/>
        <end position="325"/>
    </location>
</feature>
<sequence length="387" mass="40650">MGLVAYDSSDEDEDVQVEVTTVPQNTKKDTSSHPSSNDTVTTSLTATNGYNESRPSQPLAPSIPAPSHELPQQPQPAREPSPDPVLGPALGPALGPSMPPPAGPSLNTLPDPDSDVDMSFLDDPSTSSIAGLPSGPSAAEPPKSPYTATRTLLRDLTLPALPNMDIPTSPPLSPSDIGSVEQLAALTSKFDKFLELKRTKGQHFNSRIAQSAATKNPGLMDKLMRFVGVETEFYFDDDDDDLPPAHAQTNNNGNNDDNSPAENTSETVAPPPPPPPAGWEQYATTLSKEVWAPSVMPGWAYRERIRKTQERMQKENERKRGERVEFVSGGTTSRTGSATPLGSVAYPGGMSGTATGTSTGAGTPSAGGGAGGGSTTAGVKRKSRFDT</sequence>
<dbReference type="AlphaFoldDB" id="A0A8S9A1L4"/>
<feature type="compositionally biased region" description="Gly residues" evidence="1">
    <location>
        <begin position="365"/>
        <end position="375"/>
    </location>
</feature>
<evidence type="ECO:0000313" key="3">
    <source>
        <dbReference type="Proteomes" id="UP000433876"/>
    </source>
</evidence>
<dbReference type="Pfam" id="PF07818">
    <property type="entry name" value="HCNGP"/>
    <property type="match status" value="2"/>
</dbReference>
<name>A0A8S9A1L4_SORMA</name>
<feature type="region of interest" description="Disordered" evidence="1">
    <location>
        <begin position="1"/>
        <end position="146"/>
    </location>
</feature>
<feature type="region of interest" description="Disordered" evidence="1">
    <location>
        <begin position="310"/>
        <end position="387"/>
    </location>
</feature>
<feature type="region of interest" description="Disordered" evidence="1">
    <location>
        <begin position="237"/>
        <end position="279"/>
    </location>
</feature>
<dbReference type="PANTHER" id="PTHR13464:SF0">
    <property type="entry name" value="SAP30-BINDING PROTEIN"/>
    <property type="match status" value="1"/>
</dbReference>
<accession>A0A8S9A1L4</accession>